<accession>A0A835CVL7</accession>
<evidence type="ECO:0000313" key="3">
    <source>
        <dbReference type="Proteomes" id="UP000639338"/>
    </source>
</evidence>
<feature type="region of interest" description="Disordered" evidence="1">
    <location>
        <begin position="418"/>
        <end position="461"/>
    </location>
</feature>
<comment type="caution">
    <text evidence="2">The sequence shown here is derived from an EMBL/GenBank/DDBJ whole genome shotgun (WGS) entry which is preliminary data.</text>
</comment>
<gene>
    <name evidence="2" type="ORF">HCN44_009617</name>
</gene>
<dbReference type="EMBL" id="JACMRX010000001">
    <property type="protein sequence ID" value="KAF7998219.1"/>
    <property type="molecule type" value="Genomic_DNA"/>
</dbReference>
<name>A0A835CVL7_APHGI</name>
<protein>
    <submittedName>
        <fullName evidence="2">Uncharacterized protein</fullName>
    </submittedName>
</protein>
<keyword evidence="3" id="KW-1185">Reference proteome</keyword>
<evidence type="ECO:0000313" key="2">
    <source>
        <dbReference type="EMBL" id="KAF7998219.1"/>
    </source>
</evidence>
<dbReference type="Proteomes" id="UP000639338">
    <property type="component" value="Unassembled WGS sequence"/>
</dbReference>
<reference evidence="2 3" key="1">
    <citation type="submission" date="2020-08" db="EMBL/GenBank/DDBJ databases">
        <title>Aphidius gifuensis genome sequencing and assembly.</title>
        <authorList>
            <person name="Du Z."/>
        </authorList>
    </citation>
    <scope>NUCLEOTIDE SEQUENCE [LARGE SCALE GENOMIC DNA]</scope>
    <source>
        <strain evidence="2">YNYX2018</strain>
        <tissue evidence="2">Adults</tissue>
    </source>
</reference>
<organism evidence="2 3">
    <name type="scientific">Aphidius gifuensis</name>
    <name type="common">Parasitoid wasp</name>
    <dbReference type="NCBI Taxonomy" id="684658"/>
    <lineage>
        <taxon>Eukaryota</taxon>
        <taxon>Metazoa</taxon>
        <taxon>Ecdysozoa</taxon>
        <taxon>Arthropoda</taxon>
        <taxon>Hexapoda</taxon>
        <taxon>Insecta</taxon>
        <taxon>Pterygota</taxon>
        <taxon>Neoptera</taxon>
        <taxon>Endopterygota</taxon>
        <taxon>Hymenoptera</taxon>
        <taxon>Apocrita</taxon>
        <taxon>Ichneumonoidea</taxon>
        <taxon>Braconidae</taxon>
        <taxon>Aphidiinae</taxon>
        <taxon>Aphidius</taxon>
    </lineage>
</organism>
<proteinExistence type="predicted"/>
<dbReference type="AlphaFoldDB" id="A0A835CVL7"/>
<evidence type="ECO:0000256" key="1">
    <source>
        <dbReference type="SAM" id="MobiDB-lite"/>
    </source>
</evidence>
<sequence>MSLFSRFNLIRGHNSVMKNLIFSSFKNTCEQDAAVFKNHKLTRNFFGFGKEMKFPSKDPSAPIHEPNKSQTNIKKDRNSIQKVDDNNNKLINNNIWNYLEKSNGYKNEWGVKLSNDLIKPMITDDHVQNFVLKRKWGVTILKTNLHEAIKNKNSIDNKSILNDFLKNDNKVLSKSDRPPPIIDSMNISSVLTPSSDIEIEEEDEDEKPLKNINKEQINNASKKLEIPSSTLLLTNENSINPELDYYTTKDLLTDDELSAWKDVVKKTIIHNEEIIESKKNKLIQDNAPQIFSIPPEPPTKIYDDPVVKTFDIKHDKKNYNSNNIINNQNPFVINMKNILVHDISTRKFHTISSWFLATSIKNNNSNEICNLPVQIFDITEKPIDRLFGNYQIESSSSPSNGLVKFDSDKKPEDENINEEIKKNDDDDFVHAPGDPYPFNRDNYEKWKLPHGSDPLNRQPTE</sequence>